<dbReference type="AlphaFoldDB" id="A0A151CDN5"/>
<name>A0A151CDN5_9BACT</name>
<keyword evidence="1" id="KW-0808">Transferase</keyword>
<sequence length="391" mass="44168">MHVLMVHNSYAKPSGEEHASQGIADLLEANGHRVSWYRRSSAEIVGSKTGMIKSFFTGIYNPFSVKEIAKVLDETQPDLVQVQNLYPLISPSIMKELKKRKIPVVMRTPNYRLFCPNGLFYTQGKVCESCTTGARELSCITKNCEGSLLKSTGYALRNAFARMSGIITENVDMFITQSQFQKDQFIRFGLSSKNIGILPALPPKINQNIEAKDGEYIAFIGRVSLEKGIENFIEAARKLPQLKFAVAGNYDGLEKLVEKSPKNIHWDGFLSGKELENFYLNSKIIVIPSEWYEGFPNIAVQAMLYGKALICSNIGVFTNFIEDRQNGLLFEPGNTEDLVSKILLLSEDNSLRHTLGQYAQEEARQIYSHESIYKELMQIYEQAKINNEMRS</sequence>
<dbReference type="Pfam" id="PF00534">
    <property type="entry name" value="Glycos_transf_1"/>
    <property type="match status" value="1"/>
</dbReference>
<evidence type="ECO:0000256" key="1">
    <source>
        <dbReference type="ARBA" id="ARBA00022679"/>
    </source>
</evidence>
<evidence type="ECO:0000313" key="3">
    <source>
        <dbReference type="EMBL" id="KYJ85569.1"/>
    </source>
</evidence>
<comment type="caution">
    <text evidence="3">The sequence shown here is derived from an EMBL/GenBank/DDBJ whole genome shotgun (WGS) entry which is preliminary data.</text>
</comment>
<gene>
    <name evidence="3" type="ORF">AS592_00560</name>
</gene>
<dbReference type="OrthoDB" id="1522162at2"/>
<dbReference type="CDD" id="cd03801">
    <property type="entry name" value="GT4_PimA-like"/>
    <property type="match status" value="1"/>
</dbReference>
<dbReference type="GO" id="GO:0009103">
    <property type="term" value="P:lipopolysaccharide biosynthetic process"/>
    <property type="evidence" value="ECO:0007669"/>
    <property type="project" value="TreeGrafter"/>
</dbReference>
<feature type="domain" description="Glycosyl transferase family 1" evidence="2">
    <location>
        <begin position="206"/>
        <end position="361"/>
    </location>
</feature>
<dbReference type="PANTHER" id="PTHR46401">
    <property type="entry name" value="GLYCOSYLTRANSFERASE WBBK-RELATED"/>
    <property type="match status" value="1"/>
</dbReference>
<dbReference type="EMBL" id="LNKT01000071">
    <property type="protein sequence ID" value="KYJ85569.1"/>
    <property type="molecule type" value="Genomic_DNA"/>
</dbReference>
<accession>A0A151CDN5</accession>
<dbReference type="Gene3D" id="3.40.50.2000">
    <property type="entry name" value="Glycogen Phosphorylase B"/>
    <property type="match status" value="2"/>
</dbReference>
<dbReference type="InterPro" id="IPR001296">
    <property type="entry name" value="Glyco_trans_1"/>
</dbReference>
<dbReference type="STRING" id="1630136.AS592_00560"/>
<proteinExistence type="predicted"/>
<organism evidence="3 4">
    <name type="scientific">Sulfurovum riftiae</name>
    <dbReference type="NCBI Taxonomy" id="1630136"/>
    <lineage>
        <taxon>Bacteria</taxon>
        <taxon>Pseudomonadati</taxon>
        <taxon>Campylobacterota</taxon>
        <taxon>Epsilonproteobacteria</taxon>
        <taxon>Campylobacterales</taxon>
        <taxon>Sulfurovaceae</taxon>
        <taxon>Sulfurovum</taxon>
    </lineage>
</organism>
<dbReference type="PANTHER" id="PTHR46401:SF2">
    <property type="entry name" value="GLYCOSYLTRANSFERASE WBBK-RELATED"/>
    <property type="match status" value="1"/>
</dbReference>
<dbReference type="Proteomes" id="UP000075359">
    <property type="component" value="Unassembled WGS sequence"/>
</dbReference>
<protein>
    <recommendedName>
        <fullName evidence="2">Glycosyl transferase family 1 domain-containing protein</fullName>
    </recommendedName>
</protein>
<dbReference type="SUPFAM" id="SSF53756">
    <property type="entry name" value="UDP-Glycosyltransferase/glycogen phosphorylase"/>
    <property type="match status" value="1"/>
</dbReference>
<dbReference type="GO" id="GO:0016757">
    <property type="term" value="F:glycosyltransferase activity"/>
    <property type="evidence" value="ECO:0007669"/>
    <property type="project" value="InterPro"/>
</dbReference>
<dbReference type="RefSeq" id="WP_067332338.1">
    <property type="nucleotide sequence ID" value="NZ_LNKT01000071.1"/>
</dbReference>
<evidence type="ECO:0000313" key="4">
    <source>
        <dbReference type="Proteomes" id="UP000075359"/>
    </source>
</evidence>
<keyword evidence="4" id="KW-1185">Reference proteome</keyword>
<evidence type="ECO:0000259" key="2">
    <source>
        <dbReference type="Pfam" id="PF00534"/>
    </source>
</evidence>
<reference evidence="3 4" key="1">
    <citation type="submission" date="2015-11" db="EMBL/GenBank/DDBJ databases">
        <title>Draft genome of Sulfurovum riftiae 1812E, a member of the Epsilonproteobacteria isolated from the tube of the deep-sea hydrothermal vent tubewom Riftia pachyptila.</title>
        <authorList>
            <person name="Vetriani C."/>
            <person name="Giovannelli D."/>
        </authorList>
    </citation>
    <scope>NUCLEOTIDE SEQUENCE [LARGE SCALE GENOMIC DNA]</scope>
    <source>
        <strain evidence="3 4">1812E</strain>
    </source>
</reference>